<evidence type="ECO:0000313" key="1">
    <source>
        <dbReference type="EMBL" id="MCL6273653.1"/>
    </source>
</evidence>
<evidence type="ECO:0008006" key="3">
    <source>
        <dbReference type="Google" id="ProtNLM"/>
    </source>
</evidence>
<protein>
    <recommendedName>
        <fullName evidence="3">DUF1330 domain-containing protein</fullName>
    </recommendedName>
</protein>
<organism evidence="1 2">
    <name type="scientific">Flagellimonas spongiicola</name>
    <dbReference type="NCBI Taxonomy" id="2942208"/>
    <lineage>
        <taxon>Bacteria</taxon>
        <taxon>Pseudomonadati</taxon>
        <taxon>Bacteroidota</taxon>
        <taxon>Flavobacteriia</taxon>
        <taxon>Flavobacteriales</taxon>
        <taxon>Flavobacteriaceae</taxon>
        <taxon>Flagellimonas</taxon>
    </lineage>
</organism>
<name>A0ABT0PQJ1_9FLAO</name>
<accession>A0ABT0PQJ1</accession>
<dbReference type="EMBL" id="JAMFMA010000002">
    <property type="protein sequence ID" value="MCL6273653.1"/>
    <property type="molecule type" value="Genomic_DNA"/>
</dbReference>
<reference evidence="1 2" key="1">
    <citation type="submission" date="2022-05" db="EMBL/GenBank/DDBJ databases">
        <authorList>
            <person name="Park J.-S."/>
        </authorList>
    </citation>
    <scope>NUCLEOTIDE SEQUENCE [LARGE SCALE GENOMIC DNA]</scope>
    <source>
        <strain evidence="1 2">2012CJ35-5</strain>
    </source>
</reference>
<dbReference type="RefSeq" id="WP_249656845.1">
    <property type="nucleotide sequence ID" value="NZ_JAMFMA010000002.1"/>
</dbReference>
<dbReference type="Proteomes" id="UP001203607">
    <property type="component" value="Unassembled WGS sequence"/>
</dbReference>
<gene>
    <name evidence="1" type="ORF">M3P19_06505</name>
</gene>
<evidence type="ECO:0000313" key="2">
    <source>
        <dbReference type="Proteomes" id="UP001203607"/>
    </source>
</evidence>
<keyword evidence="2" id="KW-1185">Reference proteome</keyword>
<comment type="caution">
    <text evidence="1">The sequence shown here is derived from an EMBL/GenBank/DDBJ whole genome shotgun (WGS) entry which is preliminary data.</text>
</comment>
<proteinExistence type="predicted"/>
<sequence>MKKVIALSLSLAAVGVLSGFIISENLKKEAMETTVSKEEQIINTAFFYLKEGKEKDFEILRSRGNVLLEKYGAKIERVIKPKMIAMGDMELPDEIHFAVYPNMKAKEALDNDPEFIKLKQEYIATSVEKMFGFATKKDPDFKFFREIGDVTKTYGIALIYYKDGKQYAEQFTEYHNEACEIIPEFGTHFERFLIPFAAANDLVEQPNEIHRFYFDSPEGMQHMVEDKRMQALFPKRDDSLKNLVFVIGEALQ</sequence>